<dbReference type="Proteomes" id="UP000641910">
    <property type="component" value="Unassembled WGS sequence"/>
</dbReference>
<reference evidence="1 2" key="1">
    <citation type="submission" date="2020-12" db="EMBL/GenBank/DDBJ databases">
        <title>WGS of Thermoactinomyces spp.</title>
        <authorList>
            <person name="Cheng K."/>
        </authorList>
    </citation>
    <scope>NUCLEOTIDE SEQUENCE [LARGE SCALE GENOMIC DNA]</scope>
    <source>
        <strain evidence="2">CICC 10650\ACCC 41061</strain>
    </source>
</reference>
<proteinExistence type="predicted"/>
<name>A0ABS0QGE5_THEVU</name>
<organism evidence="1 2">
    <name type="scientific">Thermoactinomyces vulgaris</name>
    <dbReference type="NCBI Taxonomy" id="2026"/>
    <lineage>
        <taxon>Bacteria</taxon>
        <taxon>Bacillati</taxon>
        <taxon>Bacillota</taxon>
        <taxon>Bacilli</taxon>
        <taxon>Bacillales</taxon>
        <taxon>Thermoactinomycetaceae</taxon>
        <taxon>Thermoactinomyces</taxon>
    </lineage>
</organism>
<protein>
    <submittedName>
        <fullName evidence="1">Uncharacterized protein</fullName>
    </submittedName>
</protein>
<evidence type="ECO:0000313" key="1">
    <source>
        <dbReference type="EMBL" id="MBH8587846.1"/>
    </source>
</evidence>
<keyword evidence="2" id="KW-1185">Reference proteome</keyword>
<accession>A0ABS0QGE5</accession>
<dbReference type="EMBL" id="JAECVU010000001">
    <property type="protein sequence ID" value="MBH8587846.1"/>
    <property type="molecule type" value="Genomic_DNA"/>
</dbReference>
<sequence>MKNYELSIQNKSKVISNPTWEKVYEVLESLDGKKVSQASLKIEDVGFMTVVGGEFIEEKGQRVYIVEFFDENGDFNTLLNPNGDPDEYFF</sequence>
<gene>
    <name evidence="1" type="ORF">I8U22_03300</name>
</gene>
<dbReference type="RefSeq" id="WP_037993437.1">
    <property type="nucleotide sequence ID" value="NZ_CP036487.1"/>
</dbReference>
<evidence type="ECO:0000313" key="2">
    <source>
        <dbReference type="Proteomes" id="UP000641910"/>
    </source>
</evidence>
<comment type="caution">
    <text evidence="1">The sequence shown here is derived from an EMBL/GenBank/DDBJ whole genome shotgun (WGS) entry which is preliminary data.</text>
</comment>